<comment type="caution">
    <text evidence="2">The sequence shown here is derived from an EMBL/GenBank/DDBJ whole genome shotgun (WGS) entry which is preliminary data.</text>
</comment>
<feature type="domain" description="THIF-type NAD/FAD binding fold" evidence="1">
    <location>
        <begin position="11"/>
        <end position="264"/>
    </location>
</feature>
<dbReference type="Pfam" id="PF00899">
    <property type="entry name" value="ThiF"/>
    <property type="match status" value="1"/>
</dbReference>
<dbReference type="CDD" id="cd01483">
    <property type="entry name" value="E1_enzyme_family"/>
    <property type="match status" value="1"/>
</dbReference>
<dbReference type="STRING" id="1818881.A3196_05805"/>
<reference evidence="2 3" key="1">
    <citation type="submission" date="2016-03" db="EMBL/GenBank/DDBJ databases">
        <title>Chemosynthetic sulphur-oxidizing symbionts of marine invertebrate animals are capable of nitrogen fixation.</title>
        <authorList>
            <person name="Petersen J.M."/>
            <person name="Kemper A."/>
            <person name="Gruber-Vodicka H."/>
            <person name="Cardini U."/>
            <person name="Geest Mvander."/>
            <person name="Kleiner M."/>
            <person name="Bulgheresi S."/>
            <person name="Fussmann M."/>
            <person name="Herbold C."/>
            <person name="Seah B.K.B."/>
            <person name="Antony C.Paul."/>
            <person name="Liu D."/>
            <person name="Belitz A."/>
            <person name="Weber M."/>
        </authorList>
    </citation>
    <scope>NUCLEOTIDE SEQUENCE [LARGE SCALE GENOMIC DNA]</scope>
    <source>
        <strain evidence="2">G_D</strain>
    </source>
</reference>
<dbReference type="NCBIfam" id="NF006077">
    <property type="entry name" value="PRK08223.1"/>
    <property type="match status" value="1"/>
</dbReference>
<dbReference type="PANTHER" id="PTHR43267:SF1">
    <property type="entry name" value="TRNA THREONYLCARBAMOYLADENOSINE DEHYDRATASE"/>
    <property type="match status" value="1"/>
</dbReference>
<protein>
    <recommendedName>
        <fullName evidence="1">THIF-type NAD/FAD binding fold domain-containing protein</fullName>
    </recommendedName>
</protein>
<dbReference type="GO" id="GO:0061504">
    <property type="term" value="P:cyclic threonylcarbamoyladenosine biosynthetic process"/>
    <property type="evidence" value="ECO:0007669"/>
    <property type="project" value="TreeGrafter"/>
</dbReference>
<dbReference type="AlphaFoldDB" id="A0A1E2UNM4"/>
<evidence type="ECO:0000313" key="2">
    <source>
        <dbReference type="EMBL" id="ODB96316.1"/>
    </source>
</evidence>
<dbReference type="InterPro" id="IPR035985">
    <property type="entry name" value="Ubiquitin-activating_enz"/>
</dbReference>
<evidence type="ECO:0000259" key="1">
    <source>
        <dbReference type="Pfam" id="PF00899"/>
    </source>
</evidence>
<name>A0A1E2UNM4_9GAMM</name>
<gene>
    <name evidence="2" type="ORF">A3196_05805</name>
</gene>
<dbReference type="Gene3D" id="3.40.50.720">
    <property type="entry name" value="NAD(P)-binding Rossmann-like Domain"/>
    <property type="match status" value="1"/>
</dbReference>
<dbReference type="RefSeq" id="WP_069002923.1">
    <property type="nucleotide sequence ID" value="NZ_LVJX01000004.1"/>
</dbReference>
<dbReference type="Proteomes" id="UP000094849">
    <property type="component" value="Unassembled WGS sequence"/>
</dbReference>
<dbReference type="PANTHER" id="PTHR43267">
    <property type="entry name" value="TRNA THREONYLCARBAMOYLADENOSINE DEHYDRATASE"/>
    <property type="match status" value="1"/>
</dbReference>
<keyword evidence="3" id="KW-1185">Reference proteome</keyword>
<dbReference type="EMBL" id="LVJZ01000003">
    <property type="protein sequence ID" value="ODB96316.1"/>
    <property type="molecule type" value="Genomic_DNA"/>
</dbReference>
<accession>A0A1E2UNM4</accession>
<organism evidence="2 3">
    <name type="scientific">Candidatus Thiodiazotropha endoloripes</name>
    <dbReference type="NCBI Taxonomy" id="1818881"/>
    <lineage>
        <taxon>Bacteria</taxon>
        <taxon>Pseudomonadati</taxon>
        <taxon>Pseudomonadota</taxon>
        <taxon>Gammaproteobacteria</taxon>
        <taxon>Chromatiales</taxon>
        <taxon>Sedimenticolaceae</taxon>
        <taxon>Candidatus Thiodiazotropha</taxon>
    </lineage>
</organism>
<dbReference type="SUPFAM" id="SSF69572">
    <property type="entry name" value="Activating enzymes of the ubiquitin-like proteins"/>
    <property type="match status" value="1"/>
</dbReference>
<dbReference type="InterPro" id="IPR045886">
    <property type="entry name" value="ThiF/MoeB/HesA"/>
</dbReference>
<sequence length="295" mass="32263">MKHFDYQLAFSRNIGWVTESEQQQLGKARVAIAGLGGVGGSHLLTLTRLGIGQFNLADFDHFAVENFNRQSGANLNTIGKPKLDTMIDAALAINPQLDIKPFPQGVKADQAEAFLQDCDIYLDGLDFFAMTARRAVFAACYEMGLPAVTAAPLGMGSALLCFLPGEMSFESYFQLQDVDEYQQYLRFLVGLAPARLHQAYLVEPQRIDLLAKRGPSTAMGCEICAGFAASQVLKLLLGRGAVTAAPWGLQFDAYQNRLAKTWRPGGNRHPLQRLAIWFGSRQLIAAAKQAETSTT</sequence>
<evidence type="ECO:0000313" key="3">
    <source>
        <dbReference type="Proteomes" id="UP000094849"/>
    </source>
</evidence>
<proteinExistence type="predicted"/>
<dbReference type="GO" id="GO:0008641">
    <property type="term" value="F:ubiquitin-like modifier activating enzyme activity"/>
    <property type="evidence" value="ECO:0007669"/>
    <property type="project" value="InterPro"/>
</dbReference>
<dbReference type="InterPro" id="IPR000594">
    <property type="entry name" value="ThiF_NAD_FAD-bd"/>
</dbReference>
<dbReference type="GO" id="GO:0061503">
    <property type="term" value="F:tRNA threonylcarbamoyladenosine dehydratase"/>
    <property type="evidence" value="ECO:0007669"/>
    <property type="project" value="TreeGrafter"/>
</dbReference>